<sequence length="136" mass="16095">MNRALKFRAVYLNGLFIRMFIVSIVLSLFMFTALDIDYSFIYLFSMIIVFIGVLSVFYLNRKDVEFIEIKDSTVEIHYFNKSFFKKDSLIVLKESLYIRRDENIITLLKDDNIIGLIRKNSLISNSWEEIKIALVE</sequence>
<keyword evidence="1" id="KW-0812">Transmembrane</keyword>
<evidence type="ECO:0000313" key="3">
    <source>
        <dbReference type="Proteomes" id="UP000191055"/>
    </source>
</evidence>
<dbReference type="AlphaFoldDB" id="A0A1T5AP27"/>
<keyword evidence="3" id="KW-1185">Reference proteome</keyword>
<feature type="transmembrane region" description="Helical" evidence="1">
    <location>
        <begin position="12"/>
        <end position="34"/>
    </location>
</feature>
<dbReference type="EMBL" id="FUYV01000001">
    <property type="protein sequence ID" value="SKB36752.1"/>
    <property type="molecule type" value="Genomic_DNA"/>
</dbReference>
<feature type="transmembrane region" description="Helical" evidence="1">
    <location>
        <begin position="40"/>
        <end position="60"/>
    </location>
</feature>
<protein>
    <submittedName>
        <fullName evidence="2">Uncharacterized protein</fullName>
    </submittedName>
</protein>
<proteinExistence type="predicted"/>
<dbReference type="STRING" id="889453.SAMN03080601_00336"/>
<dbReference type="RefSeq" id="WP_079556110.1">
    <property type="nucleotide sequence ID" value="NZ_CP021904.1"/>
</dbReference>
<evidence type="ECO:0000256" key="1">
    <source>
        <dbReference type="SAM" id="Phobius"/>
    </source>
</evidence>
<dbReference type="Proteomes" id="UP000191055">
    <property type="component" value="Unassembled WGS sequence"/>
</dbReference>
<keyword evidence="1" id="KW-0472">Membrane</keyword>
<keyword evidence="1" id="KW-1133">Transmembrane helix</keyword>
<gene>
    <name evidence="2" type="ORF">SAMN03080601_00336</name>
</gene>
<accession>A0A1T5AP27</accession>
<dbReference type="KEGG" id="asx:CDL62_05520"/>
<name>A0A1T5AP27_9BACT</name>
<evidence type="ECO:0000313" key="2">
    <source>
        <dbReference type="EMBL" id="SKB36752.1"/>
    </source>
</evidence>
<organism evidence="2 3">
    <name type="scientific">Alkalitalea saponilacus</name>
    <dbReference type="NCBI Taxonomy" id="889453"/>
    <lineage>
        <taxon>Bacteria</taxon>
        <taxon>Pseudomonadati</taxon>
        <taxon>Bacteroidota</taxon>
        <taxon>Bacteroidia</taxon>
        <taxon>Marinilabiliales</taxon>
        <taxon>Marinilabiliaceae</taxon>
        <taxon>Alkalitalea</taxon>
    </lineage>
</organism>
<reference evidence="3" key="1">
    <citation type="submission" date="2017-02" db="EMBL/GenBank/DDBJ databases">
        <authorList>
            <person name="Varghese N."/>
            <person name="Submissions S."/>
        </authorList>
    </citation>
    <scope>NUCLEOTIDE SEQUENCE [LARGE SCALE GENOMIC DNA]</scope>
    <source>
        <strain evidence="3">DSM 24412</strain>
    </source>
</reference>